<keyword evidence="1" id="KW-0963">Cytoplasm</keyword>
<dbReference type="Proteomes" id="UP000673375">
    <property type="component" value="Unassembled WGS sequence"/>
</dbReference>
<dbReference type="PROSITE" id="PS50930">
    <property type="entry name" value="HTH_LYTTR"/>
    <property type="match status" value="1"/>
</dbReference>
<evidence type="ECO:0000256" key="2">
    <source>
        <dbReference type="ARBA" id="ARBA00023012"/>
    </source>
</evidence>
<gene>
    <name evidence="8" type="ORF">I6N96_13205</name>
</gene>
<keyword evidence="2" id="KW-0902">Two-component regulatory system</keyword>
<dbReference type="PANTHER" id="PTHR37299">
    <property type="entry name" value="TRANSCRIPTIONAL REGULATOR-RELATED"/>
    <property type="match status" value="1"/>
</dbReference>
<dbReference type="SUPFAM" id="SSF52172">
    <property type="entry name" value="CheY-like"/>
    <property type="match status" value="1"/>
</dbReference>
<dbReference type="PROSITE" id="PS50110">
    <property type="entry name" value="RESPONSE_REGULATORY"/>
    <property type="match status" value="1"/>
</dbReference>
<evidence type="ECO:0000256" key="1">
    <source>
        <dbReference type="ARBA" id="ARBA00022490"/>
    </source>
</evidence>
<organism evidence="8 9">
    <name type="scientific">Enterococcus larvae</name>
    <dbReference type="NCBI Taxonomy" id="2794352"/>
    <lineage>
        <taxon>Bacteria</taxon>
        <taxon>Bacillati</taxon>
        <taxon>Bacillota</taxon>
        <taxon>Bacilli</taxon>
        <taxon>Lactobacillales</taxon>
        <taxon>Enterococcaceae</taxon>
        <taxon>Enterococcus</taxon>
    </lineage>
</organism>
<dbReference type="InterPro" id="IPR046947">
    <property type="entry name" value="LytR-like"/>
</dbReference>
<evidence type="ECO:0000256" key="3">
    <source>
        <dbReference type="ARBA" id="ARBA00023159"/>
    </source>
</evidence>
<keyword evidence="9" id="KW-1185">Reference proteome</keyword>
<evidence type="ECO:0000259" key="7">
    <source>
        <dbReference type="PROSITE" id="PS50930"/>
    </source>
</evidence>
<protein>
    <submittedName>
        <fullName evidence="8">Response regulator transcription factor</fullName>
    </submittedName>
</protein>
<comment type="caution">
    <text evidence="8">The sequence shown here is derived from an EMBL/GenBank/DDBJ whole genome shotgun (WGS) entry which is preliminary data.</text>
</comment>
<evidence type="ECO:0000313" key="9">
    <source>
        <dbReference type="Proteomes" id="UP000673375"/>
    </source>
</evidence>
<feature type="modified residue" description="4-aspartylphosphate" evidence="5">
    <location>
        <position position="62"/>
    </location>
</feature>
<evidence type="ECO:0000256" key="5">
    <source>
        <dbReference type="PROSITE-ProRule" id="PRU00169"/>
    </source>
</evidence>
<dbReference type="SMART" id="SM00448">
    <property type="entry name" value="REC"/>
    <property type="match status" value="1"/>
</dbReference>
<accession>A0ABS4CKV4</accession>
<evidence type="ECO:0000256" key="4">
    <source>
        <dbReference type="ARBA" id="ARBA00037164"/>
    </source>
</evidence>
<dbReference type="Gene3D" id="2.40.50.1020">
    <property type="entry name" value="LytTr DNA-binding domain"/>
    <property type="match status" value="1"/>
</dbReference>
<dbReference type="InterPro" id="IPR007492">
    <property type="entry name" value="LytTR_DNA-bd_dom"/>
</dbReference>
<name>A0ABS4CKV4_9ENTE</name>
<feature type="domain" description="Response regulatory" evidence="6">
    <location>
        <begin position="3"/>
        <end position="129"/>
    </location>
</feature>
<comment type="function">
    <text evidence="4">Required for high-level post-exponential phase expression of a series of secreted proteins.</text>
</comment>
<dbReference type="InterPro" id="IPR001789">
    <property type="entry name" value="Sig_transdc_resp-reg_receiver"/>
</dbReference>
<dbReference type="Pfam" id="PF04397">
    <property type="entry name" value="LytTR"/>
    <property type="match status" value="1"/>
</dbReference>
<dbReference type="PANTHER" id="PTHR37299:SF3">
    <property type="entry name" value="STAGE 0 SPORULATION PROTEIN A HOMOLOG"/>
    <property type="match status" value="1"/>
</dbReference>
<dbReference type="RefSeq" id="WP_209558021.1">
    <property type="nucleotide sequence ID" value="NZ_JAEDXU010000007.1"/>
</dbReference>
<sequence length="257" mass="29841">MINIFICDDSIQHLENIKEIIKAGTLFLDTPMNIKQATTSPKSLLEAMGQYKDDETNVYFLDIDLADRQYDGLQLAVAIRERDPLGFIVFVTSHVEFGFLTFEYKLGAFDYIVKTADSDILRSKIFATIKAIEKRWNTKVSSSKEWQQTSRKIRFVSDYEEKYVGLEEIIAMEVIGNHKLQVVTKHQIFECNSSLGNFEKQLPEYFFRCHRSYIINLKEVESKSRTAEEVVMTNGFVVQCAKRQQKKFLELIKMINS</sequence>
<dbReference type="EMBL" id="JAEDXU010000007">
    <property type="protein sequence ID" value="MBP1047234.1"/>
    <property type="molecule type" value="Genomic_DNA"/>
</dbReference>
<dbReference type="SMART" id="SM00850">
    <property type="entry name" value="LytTR"/>
    <property type="match status" value="1"/>
</dbReference>
<keyword evidence="3" id="KW-0010">Activator</keyword>
<reference evidence="8 9" key="1">
    <citation type="submission" date="2020-12" db="EMBL/GenBank/DDBJ databases">
        <title>Vagococcus allomyrinae sp. nov. and Enterococcus lavae sp. nov., isolated from the larvae of Allomyrina dichotoma.</title>
        <authorList>
            <person name="Lee S.D."/>
        </authorList>
    </citation>
    <scope>NUCLEOTIDE SEQUENCE [LARGE SCALE GENOMIC DNA]</scope>
    <source>
        <strain evidence="8 9">BWM-S5</strain>
    </source>
</reference>
<dbReference type="Gene3D" id="3.40.50.2300">
    <property type="match status" value="1"/>
</dbReference>
<feature type="domain" description="HTH LytTR-type" evidence="7">
    <location>
        <begin position="177"/>
        <end position="254"/>
    </location>
</feature>
<evidence type="ECO:0000313" key="8">
    <source>
        <dbReference type="EMBL" id="MBP1047234.1"/>
    </source>
</evidence>
<keyword evidence="5" id="KW-0597">Phosphoprotein</keyword>
<proteinExistence type="predicted"/>
<evidence type="ECO:0000259" key="6">
    <source>
        <dbReference type="PROSITE" id="PS50110"/>
    </source>
</evidence>
<dbReference type="InterPro" id="IPR011006">
    <property type="entry name" value="CheY-like_superfamily"/>
</dbReference>
<dbReference type="Pfam" id="PF00072">
    <property type="entry name" value="Response_reg"/>
    <property type="match status" value="1"/>
</dbReference>